<evidence type="ECO:0000313" key="1">
    <source>
        <dbReference type="EMBL" id="KAB7659044.1"/>
    </source>
</evidence>
<dbReference type="EMBL" id="WEHX01000042">
    <property type="protein sequence ID" value="KAB7659044.1"/>
    <property type="molecule type" value="Genomic_DNA"/>
</dbReference>
<dbReference type="Proteomes" id="UP000430564">
    <property type="component" value="Unassembled WGS sequence"/>
</dbReference>
<sequence length="283" mass="31535">MSNSFIPFPQYENAVFCGDKAAEILGALRIYSRALIGGEVPSMELLHPAEKPLECISCLLDNPEGILKTALRRMNADYVLLEDNGKEDFNPAVLKEKIESFGVPVKLLDVKGDADEVLRRAGKLYSAERQAERVIRDRKERMEKLLELEVPKGRRVVVLLGIRNPIRHESYVFRVAAHSDLSKLLSAQFDVRNLFESTPEKDLIAGIQELGNVEELFALDPDLICLTGDALAGTTALQNALKAGAKPCRAVTEGRIAALPYYCDALSWRAPLILEEWSEALMW</sequence>
<dbReference type="Gene3D" id="3.40.50.1980">
    <property type="entry name" value="Nitrogenase molybdenum iron protein domain"/>
    <property type="match status" value="1"/>
</dbReference>
<gene>
    <name evidence="1" type="ORF">GBM95_07145</name>
</gene>
<comment type="caution">
    <text evidence="1">The sequence shown here is derived from an EMBL/GenBank/DDBJ whole genome shotgun (WGS) entry which is preliminary data.</text>
</comment>
<evidence type="ECO:0000313" key="2">
    <source>
        <dbReference type="Proteomes" id="UP000430564"/>
    </source>
</evidence>
<protein>
    <submittedName>
        <fullName evidence="1">ABC transporter substrate-binding protein</fullName>
    </submittedName>
</protein>
<dbReference type="SUPFAM" id="SSF53807">
    <property type="entry name" value="Helical backbone' metal receptor"/>
    <property type="match status" value="1"/>
</dbReference>
<name>A0A6I1ENS9_9BURK</name>
<dbReference type="OrthoDB" id="9156678at2"/>
<reference evidence="1 2" key="1">
    <citation type="submission" date="2019-10" db="EMBL/GenBank/DDBJ databases">
        <title>Genome diversity of Sutterella seckii.</title>
        <authorList>
            <person name="Chaplin A.V."/>
            <person name="Sokolova S.R."/>
            <person name="Mosin K.A."/>
            <person name="Ivanova E.L."/>
            <person name="Kochetkova T.O."/>
            <person name="Goltsov A.Y."/>
            <person name="Trofimov D.Y."/>
            <person name="Efimov B.A."/>
        </authorList>
    </citation>
    <scope>NUCLEOTIDE SEQUENCE [LARGE SCALE GENOMIC DNA]</scope>
    <source>
        <strain evidence="1 2">ASD393</strain>
    </source>
</reference>
<dbReference type="RefSeq" id="WP_152158471.1">
    <property type="nucleotide sequence ID" value="NZ_WEHX01000042.1"/>
</dbReference>
<accession>A0A6I1ENS9</accession>
<proteinExistence type="predicted"/>
<dbReference type="AlphaFoldDB" id="A0A6I1ENS9"/>
<organism evidence="1 2">
    <name type="scientific">Sutterella seckii</name>
    <dbReference type="NCBI Taxonomy" id="1944635"/>
    <lineage>
        <taxon>Bacteria</taxon>
        <taxon>Pseudomonadati</taxon>
        <taxon>Pseudomonadota</taxon>
        <taxon>Betaproteobacteria</taxon>
        <taxon>Burkholderiales</taxon>
        <taxon>Sutterellaceae</taxon>
        <taxon>Sutterella</taxon>
    </lineage>
</organism>